<sequence length="431" mass="46898">MNWRARAASVLLCACLPMAAQAADDIAPYKMVRSLQIVQDQIANGDHASLPMQQKLLELTDARFRSARKEDFDDPRNLSALLVWAMSGGNPTTVEVSLSRLDLQGDDAVVGRGVLAYMRGQLVRAGEILDPIDPMARRDDTGAFIALVKGSIIGGKAPAAALKLMDQARLLAPGTLVEEAALRRSMPLVLTMRRPERFLRLAEQYTRRFLRSPYASEFADAFVEGLVTFHDDINEKQIDTIVSLMTPAQQEAIYLRLARRSTIKGQIDRSAFASEKARKTMQGTEQGADPRAMLYKAISSITSENIEEVLERLKDVDPGELSPRDRRLLLAARAIATEVLAPPDPPQQPVGRDVPAADETDVTDAVAETDAERGADQPEPPQAGALPAGLKELAAEGGGVAADQVLSNELMTSVRSKLDEVDRLLSGKKPK</sequence>
<evidence type="ECO:0000313" key="4">
    <source>
        <dbReference type="Proteomes" id="UP000278398"/>
    </source>
</evidence>
<evidence type="ECO:0000256" key="2">
    <source>
        <dbReference type="SAM" id="SignalP"/>
    </source>
</evidence>
<feature type="signal peptide" evidence="2">
    <location>
        <begin position="1"/>
        <end position="22"/>
    </location>
</feature>
<dbReference type="AlphaFoldDB" id="A0A429YWS3"/>
<name>A0A429YWS3_9HYPH</name>
<organism evidence="3 4">
    <name type="scientific">Aquibium carbonis</name>
    <dbReference type="NCBI Taxonomy" id="2495581"/>
    <lineage>
        <taxon>Bacteria</taxon>
        <taxon>Pseudomonadati</taxon>
        <taxon>Pseudomonadota</taxon>
        <taxon>Alphaproteobacteria</taxon>
        <taxon>Hyphomicrobiales</taxon>
        <taxon>Phyllobacteriaceae</taxon>
        <taxon>Aquibium</taxon>
    </lineage>
</organism>
<accession>A0A429YWS3</accession>
<feature type="region of interest" description="Disordered" evidence="1">
    <location>
        <begin position="339"/>
        <end position="388"/>
    </location>
</feature>
<evidence type="ECO:0000313" key="3">
    <source>
        <dbReference type="EMBL" id="RST85843.1"/>
    </source>
</evidence>
<dbReference type="Proteomes" id="UP000278398">
    <property type="component" value="Unassembled WGS sequence"/>
</dbReference>
<gene>
    <name evidence="3" type="ORF">EJC49_13430</name>
</gene>
<proteinExistence type="predicted"/>
<keyword evidence="2" id="KW-0732">Signal</keyword>
<evidence type="ECO:0000256" key="1">
    <source>
        <dbReference type="SAM" id="MobiDB-lite"/>
    </source>
</evidence>
<dbReference type="RefSeq" id="WP_126700448.1">
    <property type="nucleotide sequence ID" value="NZ_RWKW01000047.1"/>
</dbReference>
<keyword evidence="4" id="KW-1185">Reference proteome</keyword>
<feature type="chain" id="PRO_5019073354" evidence="2">
    <location>
        <begin position="23"/>
        <end position="431"/>
    </location>
</feature>
<reference evidence="3 4" key="1">
    <citation type="submission" date="2018-12" db="EMBL/GenBank/DDBJ databases">
        <title>Mesorhizobium carbonis sp. nov., isolated from coal mine water.</title>
        <authorList>
            <person name="Xin W."/>
            <person name="Xu Z."/>
            <person name="Xiang F."/>
            <person name="Zhang J."/>
            <person name="Xi L."/>
            <person name="Liu J."/>
        </authorList>
    </citation>
    <scope>NUCLEOTIDE SEQUENCE [LARGE SCALE GENOMIC DNA]</scope>
    <source>
        <strain evidence="3 4">B2.3</strain>
    </source>
</reference>
<dbReference type="OrthoDB" id="9812933at2"/>
<dbReference type="EMBL" id="RWKW01000047">
    <property type="protein sequence ID" value="RST85843.1"/>
    <property type="molecule type" value="Genomic_DNA"/>
</dbReference>
<comment type="caution">
    <text evidence="3">The sequence shown here is derived from an EMBL/GenBank/DDBJ whole genome shotgun (WGS) entry which is preliminary data.</text>
</comment>
<protein>
    <submittedName>
        <fullName evidence="3">Chemotaxis protein MotC</fullName>
    </submittedName>
</protein>